<dbReference type="InterPro" id="IPR050612">
    <property type="entry name" value="Prok_Mopterin_Oxidored"/>
</dbReference>
<name>A0A1M6IGT7_9FIRM</name>
<dbReference type="EMBL" id="FQYT01000018">
    <property type="protein sequence ID" value="SHJ33647.1"/>
    <property type="molecule type" value="Genomic_DNA"/>
</dbReference>
<gene>
    <name evidence="9" type="ORF">SAMN02745691_01771</name>
</gene>
<dbReference type="InterPro" id="IPR006655">
    <property type="entry name" value="Mopterin_OxRdtase_prok_CS"/>
</dbReference>
<evidence type="ECO:0000259" key="8">
    <source>
        <dbReference type="PROSITE" id="PS51669"/>
    </source>
</evidence>
<evidence type="ECO:0000256" key="1">
    <source>
        <dbReference type="ARBA" id="ARBA00001942"/>
    </source>
</evidence>
<dbReference type="Gene3D" id="3.40.50.740">
    <property type="match status" value="1"/>
</dbReference>
<dbReference type="PROSITE" id="PS00490">
    <property type="entry name" value="MOLYBDOPTERIN_PROK_2"/>
    <property type="match status" value="1"/>
</dbReference>
<dbReference type="Proteomes" id="UP000184342">
    <property type="component" value="Unassembled WGS sequence"/>
</dbReference>
<accession>A0A1M6IGT7</accession>
<keyword evidence="10" id="KW-1185">Reference proteome</keyword>
<evidence type="ECO:0000313" key="10">
    <source>
        <dbReference type="Proteomes" id="UP000184342"/>
    </source>
</evidence>
<sequence>MDKEKLLKGKIPCKETGIEVKKSICSICNPNSHCGFDLYVKDGEIIKVEGMKEHPVSRGTLCSKGAATRQYVYSPDRLQTPMKRVGPKGTDDFVPISWEEAYSLIAEKLNGYKIDFGPEAVSFFVGYSKWMRPYVQRLAQAFGSPNYCTESSTCFKATYIAWKLLCGSFCTPHMASTDCLMVWSNNPLYTNTPMASTIFKLKDSGTKIIVIDPRLSPIAEIADIHLRIKPGTDGALALGMANVIISEELHDKEFIKEWTAGFEDYAEYVKEYTPEAVEQITGIPAELMAEAARAYAGSKTGAILPSSASVVHHTNGVQNYRAVFMLSGLTGKFDKAGGNIMNTYSYLESTSGFPTNQEAYMHFKDPADMAPRVGADKVPVWCEMTNEAQAMFLPDQIISEDPYPIRAVLGFGMNRKMWNDTKHMKEALRKLDFFVNIDIFKTETCNYADIILPVCTSVERGEFKSYGNGYCIHTKPAIEPLFESKTDLDIVFELAKRLDIDDELMPKGYEENLNWILEPSGITMKSALEHESGFMAPFLKAPEFEKYKKSRFKTPSGKMEFASGILKKYDQIEGIDALPKFLYPVSSPQRDPKIARDYPFIINTGGRLPMYLHSRTFRLPWTAAMRPVAAADINPEDAKRLGIEQHDDIRIFTPHGEIFIKANVTEIALEGVVFVYHGYPDIQVNGLLPYTYRDPISGFPGFNSFLGNVEKVKKGEK</sequence>
<dbReference type="GO" id="GO:0016491">
    <property type="term" value="F:oxidoreductase activity"/>
    <property type="evidence" value="ECO:0007669"/>
    <property type="project" value="UniProtKB-KW"/>
</dbReference>
<organism evidence="9 10">
    <name type="scientific">Parasporobacterium paucivorans DSM 15970</name>
    <dbReference type="NCBI Taxonomy" id="1122934"/>
    <lineage>
        <taxon>Bacteria</taxon>
        <taxon>Bacillati</taxon>
        <taxon>Bacillota</taxon>
        <taxon>Clostridia</taxon>
        <taxon>Lachnospirales</taxon>
        <taxon>Lachnospiraceae</taxon>
        <taxon>Parasporobacterium</taxon>
    </lineage>
</organism>
<dbReference type="Gene3D" id="3.40.228.10">
    <property type="entry name" value="Dimethylsulfoxide Reductase, domain 2"/>
    <property type="match status" value="1"/>
</dbReference>
<dbReference type="PROSITE" id="PS51669">
    <property type="entry name" value="4FE4S_MOW_BIS_MGD"/>
    <property type="match status" value="1"/>
</dbReference>
<keyword evidence="7" id="KW-0411">Iron-sulfur</keyword>
<dbReference type="SMART" id="SM00926">
    <property type="entry name" value="Molybdop_Fe4S4"/>
    <property type="match status" value="1"/>
</dbReference>
<keyword evidence="5" id="KW-0560">Oxidoreductase</keyword>
<reference evidence="9 10" key="1">
    <citation type="submission" date="2016-11" db="EMBL/GenBank/DDBJ databases">
        <authorList>
            <person name="Jaros S."/>
            <person name="Januszkiewicz K."/>
            <person name="Wedrychowicz H."/>
        </authorList>
    </citation>
    <scope>NUCLEOTIDE SEQUENCE [LARGE SCALE GENOMIC DNA]</scope>
    <source>
        <strain evidence="9 10">DSM 15970</strain>
    </source>
</reference>
<dbReference type="GO" id="GO:0046872">
    <property type="term" value="F:metal ion binding"/>
    <property type="evidence" value="ECO:0007669"/>
    <property type="project" value="UniProtKB-KW"/>
</dbReference>
<dbReference type="InterPro" id="IPR006656">
    <property type="entry name" value="Mopterin_OxRdtase"/>
</dbReference>
<evidence type="ECO:0000256" key="4">
    <source>
        <dbReference type="ARBA" id="ARBA00022723"/>
    </source>
</evidence>
<dbReference type="PANTHER" id="PTHR43742">
    <property type="entry name" value="TRIMETHYLAMINE-N-OXIDE REDUCTASE"/>
    <property type="match status" value="1"/>
</dbReference>
<evidence type="ECO:0000256" key="3">
    <source>
        <dbReference type="ARBA" id="ARBA00022505"/>
    </source>
</evidence>
<dbReference type="SUPFAM" id="SSF53706">
    <property type="entry name" value="Formate dehydrogenase/DMSO reductase, domains 1-3"/>
    <property type="match status" value="1"/>
</dbReference>
<dbReference type="Pfam" id="PF00384">
    <property type="entry name" value="Molybdopterin"/>
    <property type="match status" value="1"/>
</dbReference>
<dbReference type="InterPro" id="IPR009010">
    <property type="entry name" value="Asp_de-COase-like_dom_sf"/>
</dbReference>
<feature type="domain" description="4Fe-4S Mo/W bis-MGD-type" evidence="8">
    <location>
        <begin position="18"/>
        <end position="76"/>
    </location>
</feature>
<dbReference type="Gene3D" id="2.40.40.20">
    <property type="match status" value="1"/>
</dbReference>
<comment type="similarity">
    <text evidence="2">Belongs to the prokaryotic molybdopterin-containing oxidoreductase family.</text>
</comment>
<keyword evidence="6" id="KW-0408">Iron</keyword>
<keyword evidence="3" id="KW-0500">Molybdenum</keyword>
<dbReference type="GO" id="GO:0051536">
    <property type="term" value="F:iron-sulfur cluster binding"/>
    <property type="evidence" value="ECO:0007669"/>
    <property type="project" value="UniProtKB-KW"/>
</dbReference>
<dbReference type="AlphaFoldDB" id="A0A1M6IGT7"/>
<protein>
    <submittedName>
        <fullName evidence="9">Anaerobic selenocysteine-containing dehydrogenase</fullName>
    </submittedName>
</protein>
<dbReference type="Pfam" id="PF01568">
    <property type="entry name" value="Molydop_binding"/>
    <property type="match status" value="1"/>
</dbReference>
<dbReference type="Gene3D" id="2.20.25.90">
    <property type="entry name" value="ADC-like domains"/>
    <property type="match status" value="1"/>
</dbReference>
<dbReference type="STRING" id="1122934.SAMN02745691_01771"/>
<dbReference type="Pfam" id="PF04879">
    <property type="entry name" value="Molybdop_Fe4S4"/>
    <property type="match status" value="1"/>
</dbReference>
<evidence type="ECO:0000313" key="9">
    <source>
        <dbReference type="EMBL" id="SHJ33647.1"/>
    </source>
</evidence>
<evidence type="ECO:0000256" key="5">
    <source>
        <dbReference type="ARBA" id="ARBA00023002"/>
    </source>
</evidence>
<keyword evidence="4" id="KW-0479">Metal-binding</keyword>
<dbReference type="InterPro" id="IPR006963">
    <property type="entry name" value="Mopterin_OxRdtase_4Fe-4S_dom"/>
</dbReference>
<evidence type="ECO:0000256" key="2">
    <source>
        <dbReference type="ARBA" id="ARBA00010312"/>
    </source>
</evidence>
<proteinExistence type="inferred from homology"/>
<evidence type="ECO:0000256" key="7">
    <source>
        <dbReference type="ARBA" id="ARBA00023014"/>
    </source>
</evidence>
<evidence type="ECO:0000256" key="6">
    <source>
        <dbReference type="ARBA" id="ARBA00023004"/>
    </source>
</evidence>
<dbReference type="InterPro" id="IPR006657">
    <property type="entry name" value="MoPterin_dinucl-bd_dom"/>
</dbReference>
<dbReference type="GO" id="GO:0043546">
    <property type="term" value="F:molybdopterin cofactor binding"/>
    <property type="evidence" value="ECO:0007669"/>
    <property type="project" value="InterPro"/>
</dbReference>
<dbReference type="SUPFAM" id="SSF50692">
    <property type="entry name" value="ADC-like"/>
    <property type="match status" value="1"/>
</dbReference>
<comment type="cofactor">
    <cofactor evidence="1">
        <name>Mo-bis(molybdopterin guanine dinucleotide)</name>
        <dbReference type="ChEBI" id="CHEBI:60539"/>
    </cofactor>
</comment>
<dbReference type="RefSeq" id="WP_207647335.1">
    <property type="nucleotide sequence ID" value="NZ_FQYT01000018.1"/>
</dbReference>